<name>T0ZU64_9ZZZZ</name>
<dbReference type="InterPro" id="IPR050081">
    <property type="entry name" value="Ile-tRNA_ligase"/>
</dbReference>
<sequence>ANEMSVSDEILKRTADSYRRIRNTMRYLLGNLDGFDPARHRLAPQDMLALDRWALGRAAALQGESATPTCATPSI</sequence>
<dbReference type="GO" id="GO:0006428">
    <property type="term" value="P:isoleucyl-tRNA aminoacylation"/>
    <property type="evidence" value="ECO:0007669"/>
    <property type="project" value="TreeGrafter"/>
</dbReference>
<proteinExistence type="predicted"/>
<dbReference type="GO" id="GO:0005524">
    <property type="term" value="F:ATP binding"/>
    <property type="evidence" value="ECO:0007669"/>
    <property type="project" value="InterPro"/>
</dbReference>
<dbReference type="AlphaFoldDB" id="T0ZU64"/>
<organism evidence="1">
    <name type="scientific">mine drainage metagenome</name>
    <dbReference type="NCBI Taxonomy" id="410659"/>
    <lineage>
        <taxon>unclassified sequences</taxon>
        <taxon>metagenomes</taxon>
        <taxon>ecological metagenomes</taxon>
    </lineage>
</organism>
<dbReference type="GO" id="GO:0005829">
    <property type="term" value="C:cytosol"/>
    <property type="evidence" value="ECO:0007669"/>
    <property type="project" value="TreeGrafter"/>
</dbReference>
<dbReference type="EMBL" id="AUZZ01009509">
    <property type="protein sequence ID" value="EQD33450.1"/>
    <property type="molecule type" value="Genomic_DNA"/>
</dbReference>
<dbReference type="GO" id="GO:0004822">
    <property type="term" value="F:isoleucine-tRNA ligase activity"/>
    <property type="evidence" value="ECO:0007669"/>
    <property type="project" value="TreeGrafter"/>
</dbReference>
<accession>T0ZU64</accession>
<dbReference type="Gene3D" id="1.10.730.20">
    <property type="match status" value="1"/>
</dbReference>
<reference evidence="1" key="1">
    <citation type="submission" date="2013-08" db="EMBL/GenBank/DDBJ databases">
        <authorList>
            <person name="Mendez C."/>
            <person name="Richter M."/>
            <person name="Ferrer M."/>
            <person name="Sanchez J."/>
        </authorList>
    </citation>
    <scope>NUCLEOTIDE SEQUENCE</scope>
</reference>
<comment type="caution">
    <text evidence="1">The sequence shown here is derived from an EMBL/GenBank/DDBJ whole genome shotgun (WGS) entry which is preliminary data.</text>
</comment>
<keyword evidence="1" id="KW-0030">Aminoacyl-tRNA synthetase</keyword>
<dbReference type="PANTHER" id="PTHR42765">
    <property type="entry name" value="SOLEUCYL-TRNA SYNTHETASE"/>
    <property type="match status" value="1"/>
</dbReference>
<keyword evidence="1" id="KW-0436">Ligase</keyword>
<gene>
    <name evidence="1" type="ORF">B2A_13142</name>
</gene>
<reference evidence="1" key="2">
    <citation type="journal article" date="2014" name="ISME J.">
        <title>Microbial stratification in low pH oxic and suboxic macroscopic growths along an acid mine drainage.</title>
        <authorList>
            <person name="Mendez-Garcia C."/>
            <person name="Mesa V."/>
            <person name="Sprenger R.R."/>
            <person name="Richter M."/>
            <person name="Diez M.S."/>
            <person name="Solano J."/>
            <person name="Bargiela R."/>
            <person name="Golyshina O.V."/>
            <person name="Manteca A."/>
            <person name="Ramos J.L."/>
            <person name="Gallego J.R."/>
            <person name="Llorente I."/>
            <person name="Martins Dos Santos V.A."/>
            <person name="Jensen O.N."/>
            <person name="Pelaez A.I."/>
            <person name="Sanchez J."/>
            <person name="Ferrer M."/>
        </authorList>
    </citation>
    <scope>NUCLEOTIDE SEQUENCE</scope>
</reference>
<protein>
    <submittedName>
        <fullName evidence="1">Isoleucyl-tRNA synthetase</fullName>
    </submittedName>
</protein>
<evidence type="ECO:0000313" key="1">
    <source>
        <dbReference type="EMBL" id="EQD33450.1"/>
    </source>
</evidence>
<feature type="non-terminal residue" evidence="1">
    <location>
        <position position="1"/>
    </location>
</feature>
<dbReference type="PANTHER" id="PTHR42765:SF1">
    <property type="entry name" value="ISOLEUCINE--TRNA LIGASE, MITOCHONDRIAL"/>
    <property type="match status" value="1"/>
</dbReference>
<dbReference type="InterPro" id="IPR009080">
    <property type="entry name" value="tRNAsynth_Ia_anticodon-bd"/>
</dbReference>
<dbReference type="SUPFAM" id="SSF47323">
    <property type="entry name" value="Anticodon-binding domain of a subclass of class I aminoacyl-tRNA synthetases"/>
    <property type="match status" value="1"/>
</dbReference>